<dbReference type="AlphaFoldDB" id="A0A7W7EWZ6"/>
<sequence length="694" mass="72449">MDGTLILWGHALAALLFGTLALAAARRTGRHWPRRGLVAALAVTSLWALVVAGIDARDPVARLLLGARNMAWLGLLVLLIRRSAGAGGSSRALTALCAVVALVTLLAAGLAIGQGIAAPLGLPASLATAMERTRLALVMMAALGALVLVQHLADAQRRAQGGLRLALAALGGMWALDLLLAAAAYAQGWSAALVALRGFAMAGVAGLLAAAGSRADDAAPPALSRTAAMRSLASVAVLIYAGAAALVAHLAAAFGGSHGRIYETAVVCGAAAALLALASTPWLRAWTRVKVAKHLFRHRYDYRTEWQRFTATLGHPGPGGDPLGVRIVRAVADLTDSPAGLLLAMAEDERMIPAAAWNCDPQDPDPADQALVRHLATGRIVALDAIRADPHGAEAACIPAAVLADPLAWVVVPLLHGERLAGAIVLARPPVDRALDWEDLDLLRVAGRQAASYLAEDRAHAALADAARFDEFNRRFAFLLHDIKNVASQVALVARNAERHADNADFRADMIATLRESAARMTTLLARLGQHDASRSEPLRPVDAAALVASTAAIRRAQHPIEVDVGPADVPPVLAAQARLAQVLDHLVQNAVEASGPGVAVRLRIAAVDGQVAIEVIDRGCGMSPGFVRDQLFRPFVSTKPAGFGIGAYEARELVRAMDGRLDVMSREGEGTRFRILLPAAPPVRGAATLEAAA</sequence>
<dbReference type="InterPro" id="IPR036890">
    <property type="entry name" value="HATPase_C_sf"/>
</dbReference>
<feature type="transmembrane region" description="Helical" evidence="8">
    <location>
        <begin position="60"/>
        <end position="80"/>
    </location>
</feature>
<keyword evidence="3" id="KW-0808">Transferase</keyword>
<keyword evidence="11" id="KW-1185">Reference proteome</keyword>
<evidence type="ECO:0000256" key="8">
    <source>
        <dbReference type="SAM" id="Phobius"/>
    </source>
</evidence>
<keyword evidence="8" id="KW-0812">Transmembrane</keyword>
<name>A0A7W7EWZ6_9SPHN</name>
<evidence type="ECO:0000256" key="6">
    <source>
        <dbReference type="ARBA" id="ARBA00022840"/>
    </source>
</evidence>
<gene>
    <name evidence="10" type="ORF">GGQ96_000712</name>
</gene>
<feature type="transmembrane region" description="Helical" evidence="8">
    <location>
        <begin position="261"/>
        <end position="283"/>
    </location>
</feature>
<protein>
    <recommendedName>
        <fullName evidence="2">histidine kinase</fullName>
        <ecNumber evidence="2">2.7.13.3</ecNumber>
    </recommendedName>
</protein>
<evidence type="ECO:0000256" key="3">
    <source>
        <dbReference type="ARBA" id="ARBA00022679"/>
    </source>
</evidence>
<evidence type="ECO:0000256" key="5">
    <source>
        <dbReference type="ARBA" id="ARBA00022777"/>
    </source>
</evidence>
<dbReference type="InterPro" id="IPR014265">
    <property type="entry name" value="XrtA/PrsK"/>
</dbReference>
<evidence type="ECO:0000259" key="9">
    <source>
        <dbReference type="PROSITE" id="PS50109"/>
    </source>
</evidence>
<keyword evidence="8" id="KW-0472">Membrane</keyword>
<dbReference type="GO" id="GO:0007234">
    <property type="term" value="P:osmosensory signaling via phosphorelay pathway"/>
    <property type="evidence" value="ECO:0007669"/>
    <property type="project" value="TreeGrafter"/>
</dbReference>
<dbReference type="Gene3D" id="3.30.450.40">
    <property type="match status" value="1"/>
</dbReference>
<feature type="transmembrane region" description="Helical" evidence="8">
    <location>
        <begin position="232"/>
        <end position="255"/>
    </location>
</feature>
<dbReference type="GO" id="GO:0030295">
    <property type="term" value="F:protein kinase activator activity"/>
    <property type="evidence" value="ECO:0007669"/>
    <property type="project" value="TreeGrafter"/>
</dbReference>
<dbReference type="RefSeq" id="WP_184111558.1">
    <property type="nucleotide sequence ID" value="NZ_JACHNY010000001.1"/>
</dbReference>
<dbReference type="SMART" id="SM00065">
    <property type="entry name" value="GAF"/>
    <property type="match status" value="1"/>
</dbReference>
<dbReference type="PANTHER" id="PTHR42878">
    <property type="entry name" value="TWO-COMPONENT HISTIDINE KINASE"/>
    <property type="match status" value="1"/>
</dbReference>
<dbReference type="GO" id="GO:0005524">
    <property type="term" value="F:ATP binding"/>
    <property type="evidence" value="ECO:0007669"/>
    <property type="project" value="UniProtKB-KW"/>
</dbReference>
<dbReference type="Proteomes" id="UP000574769">
    <property type="component" value="Unassembled WGS sequence"/>
</dbReference>
<accession>A0A7W7EWZ6</accession>
<proteinExistence type="predicted"/>
<dbReference type="PANTHER" id="PTHR42878:SF7">
    <property type="entry name" value="SENSOR HISTIDINE KINASE GLRK"/>
    <property type="match status" value="1"/>
</dbReference>
<dbReference type="EC" id="2.7.13.3" evidence="2"/>
<organism evidence="10 11">
    <name type="scientific">Sphingomonas abaci</name>
    <dbReference type="NCBI Taxonomy" id="237611"/>
    <lineage>
        <taxon>Bacteria</taxon>
        <taxon>Pseudomonadati</taxon>
        <taxon>Pseudomonadota</taxon>
        <taxon>Alphaproteobacteria</taxon>
        <taxon>Sphingomonadales</taxon>
        <taxon>Sphingomonadaceae</taxon>
        <taxon>Sphingomonas</taxon>
    </lineage>
</organism>
<dbReference type="NCBIfam" id="TIGR02916">
    <property type="entry name" value="PEP_his_kin"/>
    <property type="match status" value="1"/>
</dbReference>
<feature type="transmembrane region" description="Helical" evidence="8">
    <location>
        <begin position="6"/>
        <end position="25"/>
    </location>
</feature>
<reference evidence="10 11" key="1">
    <citation type="submission" date="2020-08" db="EMBL/GenBank/DDBJ databases">
        <title>Genomic Encyclopedia of Type Strains, Phase IV (KMG-IV): sequencing the most valuable type-strain genomes for metagenomic binning, comparative biology and taxonomic classification.</title>
        <authorList>
            <person name="Goeker M."/>
        </authorList>
    </citation>
    <scope>NUCLEOTIDE SEQUENCE [LARGE SCALE GENOMIC DNA]</scope>
    <source>
        <strain evidence="10 11">DSM 15867</strain>
    </source>
</reference>
<dbReference type="Pfam" id="PF02518">
    <property type="entry name" value="HATPase_c"/>
    <property type="match status" value="1"/>
</dbReference>
<comment type="caution">
    <text evidence="10">The sequence shown here is derived from an EMBL/GenBank/DDBJ whole genome shotgun (WGS) entry which is preliminary data.</text>
</comment>
<dbReference type="InterPro" id="IPR050351">
    <property type="entry name" value="BphY/WalK/GraS-like"/>
</dbReference>
<feature type="transmembrane region" description="Helical" evidence="8">
    <location>
        <begin position="92"/>
        <end position="113"/>
    </location>
</feature>
<dbReference type="InterPro" id="IPR003018">
    <property type="entry name" value="GAF"/>
</dbReference>
<dbReference type="SUPFAM" id="SSF55781">
    <property type="entry name" value="GAF domain-like"/>
    <property type="match status" value="1"/>
</dbReference>
<evidence type="ECO:0000256" key="1">
    <source>
        <dbReference type="ARBA" id="ARBA00000085"/>
    </source>
</evidence>
<dbReference type="GO" id="GO:0000156">
    <property type="term" value="F:phosphorelay response regulator activity"/>
    <property type="evidence" value="ECO:0007669"/>
    <property type="project" value="TreeGrafter"/>
</dbReference>
<evidence type="ECO:0000313" key="11">
    <source>
        <dbReference type="Proteomes" id="UP000574769"/>
    </source>
</evidence>
<keyword evidence="4" id="KW-0547">Nucleotide-binding</keyword>
<dbReference type="PROSITE" id="PS50109">
    <property type="entry name" value="HIS_KIN"/>
    <property type="match status" value="1"/>
</dbReference>
<dbReference type="GO" id="GO:0004673">
    <property type="term" value="F:protein histidine kinase activity"/>
    <property type="evidence" value="ECO:0007669"/>
    <property type="project" value="UniProtKB-EC"/>
</dbReference>
<dbReference type="SMART" id="SM00387">
    <property type="entry name" value="HATPase_c"/>
    <property type="match status" value="1"/>
</dbReference>
<evidence type="ECO:0000313" key="10">
    <source>
        <dbReference type="EMBL" id="MBB4616606.1"/>
    </source>
</evidence>
<dbReference type="InterPro" id="IPR004358">
    <property type="entry name" value="Sig_transdc_His_kin-like_C"/>
</dbReference>
<dbReference type="InterPro" id="IPR029016">
    <property type="entry name" value="GAF-like_dom_sf"/>
</dbReference>
<dbReference type="Gene3D" id="3.30.565.10">
    <property type="entry name" value="Histidine kinase-like ATPase, C-terminal domain"/>
    <property type="match status" value="1"/>
</dbReference>
<keyword evidence="6" id="KW-0067">ATP-binding</keyword>
<feature type="transmembrane region" description="Helical" evidence="8">
    <location>
        <begin position="133"/>
        <end position="153"/>
    </location>
</feature>
<dbReference type="SUPFAM" id="SSF55874">
    <property type="entry name" value="ATPase domain of HSP90 chaperone/DNA topoisomerase II/histidine kinase"/>
    <property type="match status" value="1"/>
</dbReference>
<dbReference type="InterPro" id="IPR005467">
    <property type="entry name" value="His_kinase_dom"/>
</dbReference>
<evidence type="ECO:0000256" key="2">
    <source>
        <dbReference type="ARBA" id="ARBA00012438"/>
    </source>
</evidence>
<dbReference type="PRINTS" id="PR00344">
    <property type="entry name" value="BCTRLSENSOR"/>
</dbReference>
<keyword evidence="7" id="KW-0902">Two-component regulatory system</keyword>
<evidence type="ECO:0000256" key="7">
    <source>
        <dbReference type="ARBA" id="ARBA00023012"/>
    </source>
</evidence>
<feature type="transmembrane region" description="Helical" evidence="8">
    <location>
        <begin position="165"/>
        <end position="185"/>
    </location>
</feature>
<dbReference type="EMBL" id="JACHNY010000001">
    <property type="protein sequence ID" value="MBB4616606.1"/>
    <property type="molecule type" value="Genomic_DNA"/>
</dbReference>
<evidence type="ECO:0000256" key="4">
    <source>
        <dbReference type="ARBA" id="ARBA00022741"/>
    </source>
</evidence>
<feature type="domain" description="Histidine kinase" evidence="9">
    <location>
        <begin position="478"/>
        <end position="682"/>
    </location>
</feature>
<feature type="transmembrane region" description="Helical" evidence="8">
    <location>
        <begin position="37"/>
        <end position="54"/>
    </location>
</feature>
<dbReference type="InterPro" id="IPR003594">
    <property type="entry name" value="HATPase_dom"/>
</dbReference>
<dbReference type="Pfam" id="PF01590">
    <property type="entry name" value="GAF"/>
    <property type="match status" value="1"/>
</dbReference>
<keyword evidence="8" id="KW-1133">Transmembrane helix</keyword>
<keyword evidence="5 10" id="KW-0418">Kinase</keyword>
<feature type="transmembrane region" description="Helical" evidence="8">
    <location>
        <begin position="191"/>
        <end position="211"/>
    </location>
</feature>
<comment type="catalytic activity">
    <reaction evidence="1">
        <text>ATP + protein L-histidine = ADP + protein N-phospho-L-histidine.</text>
        <dbReference type="EC" id="2.7.13.3"/>
    </reaction>
</comment>